<name>A0A2T6A2Q3_9RHOB</name>
<gene>
    <name evidence="1" type="ORF">C8N34_1462</name>
</gene>
<sequence length="57" mass="5909">MIVWAEADAAGLPAVTGKCTNPEDVPEGAVIVPPGIDPATCILRGGEWLPQPQEETP</sequence>
<comment type="caution">
    <text evidence="1">The sequence shown here is derived from an EMBL/GenBank/DDBJ whole genome shotgun (WGS) entry which is preliminary data.</text>
</comment>
<protein>
    <submittedName>
        <fullName evidence="1">Uncharacterized protein</fullName>
    </submittedName>
</protein>
<evidence type="ECO:0000313" key="2">
    <source>
        <dbReference type="Proteomes" id="UP000244224"/>
    </source>
</evidence>
<reference evidence="1 2" key="1">
    <citation type="submission" date="2018-04" db="EMBL/GenBank/DDBJ databases">
        <title>Genomic Encyclopedia of Archaeal and Bacterial Type Strains, Phase II (KMG-II): from individual species to whole genera.</title>
        <authorList>
            <person name="Goeker M."/>
        </authorList>
    </citation>
    <scope>NUCLEOTIDE SEQUENCE [LARGE SCALE GENOMIC DNA]</scope>
    <source>
        <strain evidence="1 2">DSM 21823</strain>
    </source>
</reference>
<organism evidence="1 2">
    <name type="scientific">Gemmobacter caeni</name>
    <dbReference type="NCBI Taxonomy" id="589035"/>
    <lineage>
        <taxon>Bacteria</taxon>
        <taxon>Pseudomonadati</taxon>
        <taxon>Pseudomonadota</taxon>
        <taxon>Alphaproteobacteria</taxon>
        <taxon>Rhodobacterales</taxon>
        <taxon>Paracoccaceae</taxon>
        <taxon>Gemmobacter</taxon>
    </lineage>
</organism>
<dbReference type="RefSeq" id="WP_158640818.1">
    <property type="nucleotide sequence ID" value="NZ_QBKP01000046.1"/>
</dbReference>
<proteinExistence type="predicted"/>
<evidence type="ECO:0000313" key="1">
    <source>
        <dbReference type="EMBL" id="PTX38100.1"/>
    </source>
</evidence>
<accession>A0A2T6A2Q3</accession>
<keyword evidence="2" id="KW-1185">Reference proteome</keyword>
<dbReference type="EMBL" id="QBKP01000046">
    <property type="protein sequence ID" value="PTX38100.1"/>
    <property type="molecule type" value="Genomic_DNA"/>
</dbReference>
<dbReference type="Proteomes" id="UP000244224">
    <property type="component" value="Unassembled WGS sequence"/>
</dbReference>
<dbReference type="AlphaFoldDB" id="A0A2T6A2Q3"/>